<protein>
    <recommendedName>
        <fullName evidence="4">DUF3108 domain-containing protein</fullName>
    </recommendedName>
</protein>
<dbReference type="EMBL" id="JACIDS010000003">
    <property type="protein sequence ID" value="MBB3931608.1"/>
    <property type="molecule type" value="Genomic_DNA"/>
</dbReference>
<evidence type="ECO:0008006" key="4">
    <source>
        <dbReference type="Google" id="ProtNLM"/>
    </source>
</evidence>
<feature type="chain" id="PRO_5032753406" description="DUF3108 domain-containing protein" evidence="1">
    <location>
        <begin position="33"/>
        <end position="287"/>
    </location>
</feature>
<dbReference type="RefSeq" id="WP_183399229.1">
    <property type="nucleotide sequence ID" value="NZ_JACIDS010000003.1"/>
</dbReference>
<keyword evidence="3" id="KW-1185">Reference proteome</keyword>
<keyword evidence="1" id="KW-0732">Signal</keyword>
<reference evidence="2 3" key="1">
    <citation type="submission" date="2020-08" db="EMBL/GenBank/DDBJ databases">
        <title>Genomic Encyclopedia of Type Strains, Phase IV (KMG-IV): sequencing the most valuable type-strain genomes for metagenomic binning, comparative biology and taxonomic classification.</title>
        <authorList>
            <person name="Goeker M."/>
        </authorList>
    </citation>
    <scope>NUCLEOTIDE SEQUENCE [LARGE SCALE GENOMIC DNA]</scope>
    <source>
        <strain evidence="2 3">DSM 25966</strain>
    </source>
</reference>
<proteinExistence type="predicted"/>
<accession>A0A840AQP3</accession>
<dbReference type="Proteomes" id="UP000553963">
    <property type="component" value="Unassembled WGS sequence"/>
</dbReference>
<evidence type="ECO:0000313" key="2">
    <source>
        <dbReference type="EMBL" id="MBB3931608.1"/>
    </source>
</evidence>
<dbReference type="InterPro" id="IPR021457">
    <property type="entry name" value="DUF3108"/>
</dbReference>
<comment type="caution">
    <text evidence="2">The sequence shown here is derived from an EMBL/GenBank/DDBJ whole genome shotgun (WGS) entry which is preliminary data.</text>
</comment>
<evidence type="ECO:0000256" key="1">
    <source>
        <dbReference type="SAM" id="SignalP"/>
    </source>
</evidence>
<evidence type="ECO:0000313" key="3">
    <source>
        <dbReference type="Proteomes" id="UP000553963"/>
    </source>
</evidence>
<gene>
    <name evidence="2" type="ORF">GGR25_002658</name>
</gene>
<dbReference type="AlphaFoldDB" id="A0A840AQP3"/>
<sequence length="287" mass="30716">MTGSLFSSLRRAGTLAAALFAFAPSGGQIAFAEPGPVRDGSLEASYNMLLNGVTIGRFDLDTKIDHARYTMTIRGRTAGVTAMVSDGTGLLKSSGQIAGAKVLPGDYYLDTTENGQRSSNVSMRMKLGTIVSVAALPPLPVKADRVPLLPAHKHNIVDPLSAMMVPMKRADMGAACNRSIPVFDGWQRFDVKLFYKSTAQVQGEGGSYSGPVVVCGARYVPVAGHRPSREQVKFMENNKQLEVWLAPVDNLGVLMPFRMQIGTEAGVLTIHASRFVGQSTSERAALN</sequence>
<dbReference type="Pfam" id="PF11306">
    <property type="entry name" value="DUF3108"/>
    <property type="match status" value="1"/>
</dbReference>
<organism evidence="2 3">
    <name type="scientific">Kaistia hirudinis</name>
    <dbReference type="NCBI Taxonomy" id="1293440"/>
    <lineage>
        <taxon>Bacteria</taxon>
        <taxon>Pseudomonadati</taxon>
        <taxon>Pseudomonadota</taxon>
        <taxon>Alphaproteobacteria</taxon>
        <taxon>Hyphomicrobiales</taxon>
        <taxon>Kaistiaceae</taxon>
        <taxon>Kaistia</taxon>
    </lineage>
</organism>
<feature type="signal peptide" evidence="1">
    <location>
        <begin position="1"/>
        <end position="32"/>
    </location>
</feature>
<name>A0A840AQP3_9HYPH</name>